<keyword evidence="4" id="KW-0319">Glycerol metabolism</keyword>
<evidence type="ECO:0000313" key="10">
    <source>
        <dbReference type="EMBL" id="NFN36325.1"/>
    </source>
</evidence>
<dbReference type="PROSITE" id="PS51704">
    <property type="entry name" value="GP_PDE"/>
    <property type="match status" value="1"/>
</dbReference>
<dbReference type="GO" id="GO:0008889">
    <property type="term" value="F:glycerophosphodiester phosphodiesterase activity"/>
    <property type="evidence" value="ECO:0007669"/>
    <property type="project" value="UniProtKB-EC"/>
</dbReference>
<keyword evidence="5 9" id="KW-0378">Hydrolase</keyword>
<comment type="caution">
    <text evidence="9">The sequence shown here is derived from an EMBL/GenBank/DDBJ whole genome shotgun (WGS) entry which is preliminary data.</text>
</comment>
<name>A0A0M1M3F8_CLOBO</name>
<comment type="catalytic activity">
    <reaction evidence="6">
        <text>a sn-glycero-3-phosphodiester + H2O = an alcohol + sn-glycerol 3-phosphate + H(+)</text>
        <dbReference type="Rhea" id="RHEA:12969"/>
        <dbReference type="ChEBI" id="CHEBI:15377"/>
        <dbReference type="ChEBI" id="CHEBI:15378"/>
        <dbReference type="ChEBI" id="CHEBI:30879"/>
        <dbReference type="ChEBI" id="CHEBI:57597"/>
        <dbReference type="ChEBI" id="CHEBI:83408"/>
        <dbReference type="EC" id="3.1.4.46"/>
    </reaction>
</comment>
<evidence type="ECO:0000313" key="11">
    <source>
        <dbReference type="Proteomes" id="UP000473681"/>
    </source>
</evidence>
<dbReference type="CDD" id="cd08600">
    <property type="entry name" value="GDPD_EcGlpQ_like"/>
    <property type="match status" value="1"/>
</dbReference>
<evidence type="ECO:0000259" key="8">
    <source>
        <dbReference type="PROSITE" id="PS51704"/>
    </source>
</evidence>
<evidence type="ECO:0000256" key="6">
    <source>
        <dbReference type="ARBA" id="ARBA00047512"/>
    </source>
</evidence>
<dbReference type="InterPro" id="IPR030395">
    <property type="entry name" value="GP_PDE_dom"/>
</dbReference>
<gene>
    <name evidence="9" type="primary">glpQ</name>
    <name evidence="9" type="ORF">FC774_15270</name>
    <name evidence="10" type="ORF">FDB51_14605</name>
</gene>
<protein>
    <recommendedName>
        <fullName evidence="2">glycerophosphodiester phosphodiesterase</fullName>
        <ecNumber evidence="2">3.1.4.46</ecNumber>
    </recommendedName>
</protein>
<dbReference type="Gene3D" id="3.20.20.190">
    <property type="entry name" value="Phosphatidylinositol (PI) phosphodiesterase"/>
    <property type="match status" value="1"/>
</dbReference>
<dbReference type="EMBL" id="SWVK01000022">
    <property type="protein sequence ID" value="NFN36325.1"/>
    <property type="molecule type" value="Genomic_DNA"/>
</dbReference>
<evidence type="ECO:0000256" key="7">
    <source>
        <dbReference type="SAM" id="SignalP"/>
    </source>
</evidence>
<dbReference type="InterPro" id="IPR017946">
    <property type="entry name" value="PLC-like_Pdiesterase_TIM-brl"/>
</dbReference>
<evidence type="ECO:0000256" key="2">
    <source>
        <dbReference type="ARBA" id="ARBA00012247"/>
    </source>
</evidence>
<dbReference type="RefSeq" id="WP_053341749.1">
    <property type="nucleotide sequence ID" value="NZ_LFPA01000147.1"/>
</dbReference>
<dbReference type="PANTHER" id="PTHR43620">
    <property type="entry name" value="GLYCEROPHOSPHORYL DIESTER PHOSPHODIESTERASE"/>
    <property type="match status" value="1"/>
</dbReference>
<reference evidence="11 12" key="1">
    <citation type="submission" date="2019-04" db="EMBL/GenBank/DDBJ databases">
        <title>Genome sequencing of Clostridium botulinum Groups I-IV and Clostridium butyricum.</title>
        <authorList>
            <person name="Brunt J."/>
            <person name="Van Vliet A.H.M."/>
            <person name="Stringer S.C."/>
            <person name="Carter A.T."/>
            <person name="Peck M.W."/>
        </authorList>
    </citation>
    <scope>NUCLEOTIDE SEQUENCE [LARGE SCALE GENOMIC DNA]</scope>
    <source>
        <strain evidence="9 12">1605</strain>
        <strain evidence="10 11">CB-K-33E</strain>
    </source>
</reference>
<evidence type="ECO:0000256" key="1">
    <source>
        <dbReference type="ARBA" id="ARBA00007277"/>
    </source>
</evidence>
<dbReference type="GO" id="GO:0042597">
    <property type="term" value="C:periplasmic space"/>
    <property type="evidence" value="ECO:0007669"/>
    <property type="project" value="TreeGrafter"/>
</dbReference>
<feature type="chain" id="PRO_5038209937" description="glycerophosphodiester phosphodiesterase" evidence="7">
    <location>
        <begin position="25"/>
        <end position="366"/>
    </location>
</feature>
<dbReference type="AlphaFoldDB" id="A0A0M1M3F8"/>
<sequence>MKKTRKLVALATALVLSVGLVVCGQVSCNAATISASREANQSVTKSDKIIIAHRGASGYLPEHTLEAYSLAYAMGVDYIEADVNITKDGVPVVMHDTHLDTTTNVATLYPNRKRADGRYYIVDFTLKEIKNLTVHERIDLDTGNAVFKDRFPLGSSHFEVPTLEEEIQLIQGLNKSTGRNVGIYPELKFPKFYKENGHDIGAITLKMLDKYGYNQKDAKCYIQCFDPTYLKSFKETLNPKCKLVQLIGHSDWEDNEGDDVPYMLSAKGLKEIAKFADGVGPCTDQILDENGNQKKSALVANANFVKDSHANNLEIHPYTVRKDDLPKYAKDADQFIRKLLFEVNVDGLFTDFADIGVKAKSEGPIK</sequence>
<dbReference type="OrthoDB" id="384721at2"/>
<comment type="similarity">
    <text evidence="1">Belongs to the glycerophosphoryl diester phosphodiesterase family.</text>
</comment>
<dbReference type="NCBIfam" id="NF008354">
    <property type="entry name" value="PRK11143.1"/>
    <property type="match status" value="1"/>
</dbReference>
<dbReference type="GO" id="GO:0006629">
    <property type="term" value="P:lipid metabolic process"/>
    <property type="evidence" value="ECO:0007669"/>
    <property type="project" value="InterPro"/>
</dbReference>
<evidence type="ECO:0000313" key="9">
    <source>
        <dbReference type="EMBL" id="NFF89213.1"/>
    </source>
</evidence>
<dbReference type="Pfam" id="PF03009">
    <property type="entry name" value="GDPD"/>
    <property type="match status" value="1"/>
</dbReference>
<dbReference type="SUPFAM" id="SSF51695">
    <property type="entry name" value="PLC-like phosphodiesterases"/>
    <property type="match status" value="1"/>
</dbReference>
<keyword evidence="3 7" id="KW-0732">Signal</keyword>
<dbReference type="Proteomes" id="UP000476820">
    <property type="component" value="Unassembled WGS sequence"/>
</dbReference>
<dbReference type="EC" id="3.1.4.46" evidence="2"/>
<evidence type="ECO:0000256" key="3">
    <source>
        <dbReference type="ARBA" id="ARBA00022729"/>
    </source>
</evidence>
<dbReference type="PANTHER" id="PTHR43620:SF7">
    <property type="entry name" value="GLYCEROPHOSPHODIESTER PHOSPHODIESTERASE GDPD5-RELATED"/>
    <property type="match status" value="1"/>
</dbReference>
<feature type="domain" description="GP-PDE" evidence="8">
    <location>
        <begin position="48"/>
        <end position="360"/>
    </location>
</feature>
<organism evidence="9 12">
    <name type="scientific">Clostridium botulinum</name>
    <dbReference type="NCBI Taxonomy" id="1491"/>
    <lineage>
        <taxon>Bacteria</taxon>
        <taxon>Bacillati</taxon>
        <taxon>Bacillota</taxon>
        <taxon>Clostridia</taxon>
        <taxon>Eubacteriales</taxon>
        <taxon>Clostridiaceae</taxon>
        <taxon>Clostridium</taxon>
    </lineage>
</organism>
<accession>A0A0M1M3F8</accession>
<dbReference type="GO" id="GO:0006071">
    <property type="term" value="P:glycerol metabolic process"/>
    <property type="evidence" value="ECO:0007669"/>
    <property type="project" value="UniProtKB-KW"/>
</dbReference>
<dbReference type="Proteomes" id="UP000473681">
    <property type="component" value="Unassembled WGS sequence"/>
</dbReference>
<evidence type="ECO:0000256" key="4">
    <source>
        <dbReference type="ARBA" id="ARBA00022798"/>
    </source>
</evidence>
<evidence type="ECO:0000256" key="5">
    <source>
        <dbReference type="ARBA" id="ARBA00022801"/>
    </source>
</evidence>
<proteinExistence type="inferred from homology"/>
<dbReference type="EMBL" id="SWOV01000055">
    <property type="protein sequence ID" value="NFF89213.1"/>
    <property type="molecule type" value="Genomic_DNA"/>
</dbReference>
<feature type="signal peptide" evidence="7">
    <location>
        <begin position="1"/>
        <end position="24"/>
    </location>
</feature>
<dbReference type="FunFam" id="3.20.20.190:FF:000009">
    <property type="entry name" value="Glycerophosphodiester phosphodiesterase, periplasmic"/>
    <property type="match status" value="1"/>
</dbReference>
<evidence type="ECO:0000313" key="12">
    <source>
        <dbReference type="Proteomes" id="UP000476820"/>
    </source>
</evidence>